<dbReference type="UniPathway" id="UPA00637"/>
<dbReference type="SUPFAM" id="SSF81296">
    <property type="entry name" value="E set domains"/>
    <property type="match status" value="1"/>
</dbReference>
<comment type="caution">
    <text evidence="7">The sequence shown here is derived from an EMBL/GenBank/DDBJ whole genome shotgun (WGS) entry which is preliminary data.</text>
</comment>
<feature type="domain" description="Glucan biosynthesis periplasmic MdoG C-terminal" evidence="6">
    <location>
        <begin position="86"/>
        <end position="556"/>
    </location>
</feature>
<proteinExistence type="inferred from homology"/>
<dbReference type="GO" id="GO:0051274">
    <property type="term" value="P:beta-glucan biosynthetic process"/>
    <property type="evidence" value="ECO:0007669"/>
    <property type="project" value="TreeGrafter"/>
</dbReference>
<dbReference type="InterPro" id="IPR014756">
    <property type="entry name" value="Ig_E-set"/>
</dbReference>
<evidence type="ECO:0000256" key="1">
    <source>
        <dbReference type="ARBA" id="ARBA00004418"/>
    </source>
</evidence>
<organism evidence="7 8">
    <name type="scientific">Ameyamaea chiangmaiensis</name>
    <dbReference type="NCBI Taxonomy" id="442969"/>
    <lineage>
        <taxon>Bacteria</taxon>
        <taxon>Pseudomonadati</taxon>
        <taxon>Pseudomonadota</taxon>
        <taxon>Alphaproteobacteria</taxon>
        <taxon>Acetobacterales</taxon>
        <taxon>Acetobacteraceae</taxon>
        <taxon>Ameyamaea</taxon>
    </lineage>
</organism>
<evidence type="ECO:0000256" key="3">
    <source>
        <dbReference type="ARBA" id="ARBA00009284"/>
    </source>
</evidence>
<name>A0A850P8V7_9PROT</name>
<keyword evidence="5" id="KW-0574">Periplasm</keyword>
<dbReference type="PANTHER" id="PTHR30504">
    <property type="entry name" value="GLUCANS BIOSYNTHESIS PROTEIN"/>
    <property type="match status" value="1"/>
</dbReference>
<dbReference type="PIRSF" id="PIRSF006281">
    <property type="entry name" value="MdoG"/>
    <property type="match status" value="1"/>
</dbReference>
<comment type="subcellular location">
    <subcellularLocation>
        <location evidence="1">Periplasm</location>
    </subcellularLocation>
</comment>
<dbReference type="InterPro" id="IPR011013">
    <property type="entry name" value="Gal_mutarotase_sf_dom"/>
</dbReference>
<reference evidence="7 8" key="1">
    <citation type="submission" date="2020-06" db="EMBL/GenBank/DDBJ databases">
        <title>Description of novel acetic acid bacteria.</title>
        <authorList>
            <person name="Sombolestani A."/>
        </authorList>
    </citation>
    <scope>NUCLEOTIDE SEQUENCE [LARGE SCALE GENOMIC DNA]</scope>
    <source>
        <strain evidence="7 8">LMG 27010</strain>
    </source>
</reference>
<dbReference type="GO" id="GO:0003824">
    <property type="term" value="F:catalytic activity"/>
    <property type="evidence" value="ECO:0007669"/>
    <property type="project" value="InterPro"/>
</dbReference>
<evidence type="ECO:0000313" key="7">
    <source>
        <dbReference type="EMBL" id="NVN40338.1"/>
    </source>
</evidence>
<dbReference type="GO" id="GO:0030288">
    <property type="term" value="C:outer membrane-bounded periplasmic space"/>
    <property type="evidence" value="ECO:0007669"/>
    <property type="project" value="TreeGrafter"/>
</dbReference>
<comment type="similarity">
    <text evidence="3">Belongs to the OpgD/OpgG family.</text>
</comment>
<dbReference type="Proteomes" id="UP000585665">
    <property type="component" value="Unassembled WGS sequence"/>
</dbReference>
<dbReference type="PANTHER" id="PTHR30504:SF2">
    <property type="entry name" value="GLUCANS BIOSYNTHESIS PROTEIN G"/>
    <property type="match status" value="1"/>
</dbReference>
<dbReference type="InterPro" id="IPR014718">
    <property type="entry name" value="GH-type_carb-bd"/>
</dbReference>
<keyword evidence="4" id="KW-0732">Signal</keyword>
<evidence type="ECO:0000256" key="5">
    <source>
        <dbReference type="ARBA" id="ARBA00022764"/>
    </source>
</evidence>
<dbReference type="AlphaFoldDB" id="A0A850P8V7"/>
<dbReference type="Pfam" id="PF04349">
    <property type="entry name" value="MdoG"/>
    <property type="match status" value="1"/>
</dbReference>
<evidence type="ECO:0000259" key="6">
    <source>
        <dbReference type="Pfam" id="PF04349"/>
    </source>
</evidence>
<dbReference type="SUPFAM" id="SSF74650">
    <property type="entry name" value="Galactose mutarotase-like"/>
    <property type="match status" value="1"/>
</dbReference>
<comment type="pathway">
    <text evidence="2">Glycan metabolism; osmoregulated periplasmic glucan (OPG) biosynthesis.</text>
</comment>
<protein>
    <submittedName>
        <fullName evidence="7">Glucan biosynthesis protein</fullName>
    </submittedName>
</protein>
<dbReference type="EMBL" id="JABXXR010000038">
    <property type="protein sequence ID" value="NVN40338.1"/>
    <property type="molecule type" value="Genomic_DNA"/>
</dbReference>
<accession>A0A850P8V7</accession>
<evidence type="ECO:0000313" key="8">
    <source>
        <dbReference type="Proteomes" id="UP000585665"/>
    </source>
</evidence>
<keyword evidence="8" id="KW-1185">Reference proteome</keyword>
<dbReference type="InterPro" id="IPR014438">
    <property type="entry name" value="Glucan_biosyn_MdoG/MdoD"/>
</dbReference>
<dbReference type="Gene3D" id="2.70.98.10">
    <property type="match status" value="1"/>
</dbReference>
<evidence type="ECO:0000256" key="2">
    <source>
        <dbReference type="ARBA" id="ARBA00005001"/>
    </source>
</evidence>
<sequence length="558" mass="62262">MPARGTRLPLLGPCFHLQNDIEPVERRGVGGSSRLRFTHRGNLFLRRRDLVTGTAALSALGSPLLGGLVRPAAAADAPLPPPTGAFTEDTVRQIARQMARSGYRAPRQDLPTQVDKLTFDQYRSITYRADRALWHGDNLFFDVEFFPRGFLYRPRIDIYEVRDGQSAPVAYNPDLFEYGDQQLRVTDDLGFAGLRLRAPINAPGQMEEFCVFLGASYFRAVAKGQNYGLSARGFADGTGDPRGEEFALFRAFWLEKPQPGVASVVIHALLDSPSVTGAFRFTIRPGDMTVFDVQSYLYPRTTISESGVAPLTGMFYFDRNDHSRVDDWRPAAHDSEGLQIWTGGGQQLWRPLVNPVDVRFSAFSDTAPRGFGLMQRKRSFHDFEDLALNYEKRPSLWIEPIGDWGPGSVDLVEIPTPNEVNDNIVSFWRPKDGLRPGQEYPFTYRMFWGWDTPEPTPLARIGATYVGSVTDDKAARFFAIDFSGGSLASKPADTHFHLIPHASAGTIRNVVVEPNPSIQGWRSTFEFVPGDAKAADLQCVLADDSGPVSEQWVYRWNA</sequence>
<dbReference type="Gene3D" id="2.60.40.10">
    <property type="entry name" value="Immunoglobulins"/>
    <property type="match status" value="1"/>
</dbReference>
<dbReference type="InterPro" id="IPR013783">
    <property type="entry name" value="Ig-like_fold"/>
</dbReference>
<dbReference type="GO" id="GO:0030246">
    <property type="term" value="F:carbohydrate binding"/>
    <property type="evidence" value="ECO:0007669"/>
    <property type="project" value="InterPro"/>
</dbReference>
<dbReference type="FunFam" id="2.70.98.10:FF:000001">
    <property type="entry name" value="Glucans biosynthesis protein G"/>
    <property type="match status" value="1"/>
</dbReference>
<evidence type="ECO:0000256" key="4">
    <source>
        <dbReference type="ARBA" id="ARBA00022729"/>
    </source>
</evidence>
<dbReference type="InterPro" id="IPR007444">
    <property type="entry name" value="Glucan_biosyn_MdoG_C"/>
</dbReference>
<gene>
    <name evidence="7" type="ORF">HUK82_07145</name>
</gene>